<keyword evidence="8" id="KW-1185">Reference proteome</keyword>
<reference evidence="7 8" key="1">
    <citation type="submission" date="2022-03" db="EMBL/GenBank/DDBJ databases">
        <title>Genome data of Colletotrichum spp.</title>
        <authorList>
            <person name="Utami Y.D."/>
            <person name="Hiruma K."/>
        </authorList>
    </citation>
    <scope>NUCLEOTIDE SEQUENCE [LARGE SCALE GENOMIC DNA]</scope>
    <source>
        <strain evidence="7 8">MAFF 239500</strain>
    </source>
</reference>
<gene>
    <name evidence="7" type="ORF">ColSpa_09863</name>
</gene>
<dbReference type="GO" id="GO:0022857">
    <property type="term" value="F:transmembrane transporter activity"/>
    <property type="evidence" value="ECO:0007669"/>
    <property type="project" value="InterPro"/>
</dbReference>
<evidence type="ECO:0000256" key="5">
    <source>
        <dbReference type="SAM" id="MobiDB-lite"/>
    </source>
</evidence>
<feature type="region of interest" description="Disordered" evidence="5">
    <location>
        <begin position="67"/>
        <end position="100"/>
    </location>
</feature>
<feature type="transmembrane region" description="Helical" evidence="6">
    <location>
        <begin position="229"/>
        <end position="248"/>
    </location>
</feature>
<name>A0AA37UQY4_9PEZI</name>
<dbReference type="PANTHER" id="PTHR23502">
    <property type="entry name" value="MAJOR FACILITATOR SUPERFAMILY"/>
    <property type="match status" value="1"/>
</dbReference>
<dbReference type="GeneID" id="73330665"/>
<protein>
    <submittedName>
        <fullName evidence="7">MFS-type transporter</fullName>
    </submittedName>
</protein>
<evidence type="ECO:0000256" key="2">
    <source>
        <dbReference type="ARBA" id="ARBA00022692"/>
    </source>
</evidence>
<dbReference type="RefSeq" id="XP_049132032.1">
    <property type="nucleotide sequence ID" value="XM_049276075.1"/>
</dbReference>
<evidence type="ECO:0000256" key="1">
    <source>
        <dbReference type="ARBA" id="ARBA00004141"/>
    </source>
</evidence>
<feature type="transmembrane region" description="Helical" evidence="6">
    <location>
        <begin position="183"/>
        <end position="208"/>
    </location>
</feature>
<dbReference type="InterPro" id="IPR036259">
    <property type="entry name" value="MFS_trans_sf"/>
</dbReference>
<dbReference type="Gene3D" id="1.20.1250.20">
    <property type="entry name" value="MFS general substrate transporter like domains"/>
    <property type="match status" value="1"/>
</dbReference>
<comment type="subcellular location">
    <subcellularLocation>
        <location evidence="1">Membrane</location>
        <topology evidence="1">Multi-pass membrane protein</topology>
    </subcellularLocation>
</comment>
<dbReference type="Proteomes" id="UP001055115">
    <property type="component" value="Unassembled WGS sequence"/>
</dbReference>
<sequence>MGLYVFILFGSNFLDPLVAGWFNDAYGWRWTMNFGSIICAVCFIIMFFFMEETIYFRDNVIHGEVASSDSSGSQASKEAKHDANSTKEISESAPKAPATGTYAFSSPRNINSGWGKYGLFKVLPGRPSNVDMLRMAYRPVLMVFRLPTVAWGGFLYDINLAWYNVLNGTASPVLTGNPYNWSAALVGCIYAGPIIGTAVASLWSGNAADWITLQLARRNNGIREPEHRLWVLAVSGIISAAGLITWGVGAYHNVHWVGLVFGLGMLTFGVVTGGSIAVSYNVDCF</sequence>
<feature type="transmembrane region" description="Helical" evidence="6">
    <location>
        <begin position="142"/>
        <end position="163"/>
    </location>
</feature>
<organism evidence="7 8">
    <name type="scientific">Colletotrichum spaethianum</name>
    <dbReference type="NCBI Taxonomy" id="700344"/>
    <lineage>
        <taxon>Eukaryota</taxon>
        <taxon>Fungi</taxon>
        <taxon>Dikarya</taxon>
        <taxon>Ascomycota</taxon>
        <taxon>Pezizomycotina</taxon>
        <taxon>Sordariomycetes</taxon>
        <taxon>Hypocreomycetidae</taxon>
        <taxon>Glomerellales</taxon>
        <taxon>Glomerellaceae</taxon>
        <taxon>Colletotrichum</taxon>
        <taxon>Colletotrichum spaethianum species complex</taxon>
    </lineage>
</organism>
<evidence type="ECO:0000256" key="4">
    <source>
        <dbReference type="ARBA" id="ARBA00023136"/>
    </source>
</evidence>
<evidence type="ECO:0000313" key="8">
    <source>
        <dbReference type="Proteomes" id="UP001055115"/>
    </source>
</evidence>
<dbReference type="EMBL" id="BQXU01000031">
    <property type="protein sequence ID" value="GKT49682.1"/>
    <property type="molecule type" value="Genomic_DNA"/>
</dbReference>
<accession>A0AA37UQY4</accession>
<dbReference type="AlphaFoldDB" id="A0AA37UQY4"/>
<dbReference type="InterPro" id="IPR011701">
    <property type="entry name" value="MFS"/>
</dbReference>
<dbReference type="Pfam" id="PF07690">
    <property type="entry name" value="MFS_1"/>
    <property type="match status" value="1"/>
</dbReference>
<dbReference type="SUPFAM" id="SSF103473">
    <property type="entry name" value="MFS general substrate transporter"/>
    <property type="match status" value="1"/>
</dbReference>
<proteinExistence type="predicted"/>
<keyword evidence="4 6" id="KW-0472">Membrane</keyword>
<evidence type="ECO:0000256" key="3">
    <source>
        <dbReference type="ARBA" id="ARBA00022989"/>
    </source>
</evidence>
<evidence type="ECO:0000256" key="6">
    <source>
        <dbReference type="SAM" id="Phobius"/>
    </source>
</evidence>
<feature type="transmembrane region" description="Helical" evidence="6">
    <location>
        <begin position="30"/>
        <end position="49"/>
    </location>
</feature>
<dbReference type="GO" id="GO:0005886">
    <property type="term" value="C:plasma membrane"/>
    <property type="evidence" value="ECO:0007669"/>
    <property type="project" value="TreeGrafter"/>
</dbReference>
<feature type="compositionally biased region" description="Low complexity" evidence="5">
    <location>
        <begin position="67"/>
        <end position="76"/>
    </location>
</feature>
<comment type="caution">
    <text evidence="7">The sequence shown here is derived from an EMBL/GenBank/DDBJ whole genome shotgun (WGS) entry which is preliminary data.</text>
</comment>
<keyword evidence="3 6" id="KW-1133">Transmembrane helix</keyword>
<feature type="compositionally biased region" description="Basic and acidic residues" evidence="5">
    <location>
        <begin position="77"/>
        <end position="90"/>
    </location>
</feature>
<evidence type="ECO:0000313" key="7">
    <source>
        <dbReference type="EMBL" id="GKT49682.1"/>
    </source>
</evidence>
<feature type="transmembrane region" description="Helical" evidence="6">
    <location>
        <begin position="254"/>
        <end position="280"/>
    </location>
</feature>
<dbReference type="PANTHER" id="PTHR23502:SF30">
    <property type="entry name" value="TRANSPORTER, PUTATIVE (AFU_ORTHOLOGUE AFUA_8G04702)-RELATED"/>
    <property type="match status" value="1"/>
</dbReference>
<keyword evidence="2 6" id="KW-0812">Transmembrane</keyword>